<keyword evidence="4" id="KW-1185">Reference proteome</keyword>
<feature type="transmembrane region" description="Helical" evidence="2">
    <location>
        <begin position="113"/>
        <end position="132"/>
    </location>
</feature>
<feature type="compositionally biased region" description="Polar residues" evidence="1">
    <location>
        <begin position="17"/>
        <end position="29"/>
    </location>
</feature>
<keyword evidence="2" id="KW-1133">Transmembrane helix</keyword>
<feature type="region of interest" description="Disordered" evidence="1">
    <location>
        <begin position="635"/>
        <end position="679"/>
    </location>
</feature>
<dbReference type="EMBL" id="JAEHOC010000003">
    <property type="protein sequence ID" value="KAG2443380.1"/>
    <property type="molecule type" value="Genomic_DNA"/>
</dbReference>
<feature type="transmembrane region" description="Helical" evidence="2">
    <location>
        <begin position="554"/>
        <end position="576"/>
    </location>
</feature>
<keyword evidence="2" id="KW-0472">Membrane</keyword>
<feature type="region of interest" description="Disordered" evidence="1">
    <location>
        <begin position="1143"/>
        <end position="1228"/>
    </location>
</feature>
<dbReference type="GO" id="GO:0022857">
    <property type="term" value="F:transmembrane transporter activity"/>
    <property type="evidence" value="ECO:0007669"/>
    <property type="project" value="InterPro"/>
</dbReference>
<feature type="transmembrane region" description="Helical" evidence="2">
    <location>
        <begin position="525"/>
        <end position="548"/>
    </location>
</feature>
<feature type="transmembrane region" description="Helical" evidence="2">
    <location>
        <begin position="233"/>
        <end position="252"/>
    </location>
</feature>
<gene>
    <name evidence="3" type="ORF">HXX76_001740</name>
</gene>
<accession>A0A835W8C2</accession>
<feature type="transmembrane region" description="Helical" evidence="2">
    <location>
        <begin position="488"/>
        <end position="513"/>
    </location>
</feature>
<feature type="transmembrane region" description="Helical" evidence="2">
    <location>
        <begin position="163"/>
        <end position="183"/>
    </location>
</feature>
<evidence type="ECO:0008006" key="5">
    <source>
        <dbReference type="Google" id="ProtNLM"/>
    </source>
</evidence>
<evidence type="ECO:0000256" key="1">
    <source>
        <dbReference type="SAM" id="MobiDB-lite"/>
    </source>
</evidence>
<dbReference type="SUPFAM" id="SSF103473">
    <property type="entry name" value="MFS general substrate transporter"/>
    <property type="match status" value="1"/>
</dbReference>
<sequence>MSVKAPDSRREAVLVDSQPSASEDCSLSSKEGDGKEYRVGGEGAATGLAGNVPATTPPVAAPPQLMSRRRRLLNIFGLSMGWCLQISIVFIQISTSTLAARDYAGDATATLPGGVQNAAAMLTALPGTLLMNRFGRRPVMLAPALAAVVGASLMILASSVRQMWLLVVCSIPLGVSFAQANNFRFAAIEFAPAGFEPQAMSLVVTGAVLSAVVGPEVARHTRNALATPYMGTYIYMTGLALLYVLLVCVLEFHRTPELTEEKAAAAAAQKAKEEADRQGLLLQASATGKPEVAVAVGGLRDEAPSGGCEYQPGGRCEQQLGADPAGTASGKAPRPAAQVAVAVVTGAPATAGDVELATPSGGCSMRGAGGSSCGHGTRQQHCQQPQRRRPVRQLLLAAEYLVPAVTGGLVHCGMAGLMSATPLAARDSGLSFDTITQIIQVHQICMFFPSLFTGHVVQLISARWTMALGAALQLGGNAVFYAGRSASVYFGGLAVVGLGWNWAYVGASALVAASYQPHEKFLAQGVMDCGVLLGTGVAVALAGVLYGSMGWTSYVSLFMGVNGLMVGIDAWLLVVLELRAASQRRRGLSCDTAGGESAKDSASLRAALLQPGVTSVRITQDFTLSPQHFSYRDPVSLLNPRPSGGSSSGNSSSSSGGNITTITSAAGNTSAPTSAAPSDGGAPIRVVTLYGCGGAAPPVIDTGLNATRGGIYIGPGVRLLLRNLSFTNLPAGAGSQPPLWPPSPAAAGPSPLTLPLVTAAVGAAVSLVGVRLSTPADLDLRAHVAAYASAAAGAAGGGGNSSSSGVEVVEGGAAGVVALHVSRLRLSGDALWGPSPGIAREDAAASAWDLTDVTVVSGAPPPPPPAVAAAVVPPPCLSSSGLPGVPAASGSQLRQLLADPLIPAIQIVADITFKRSEWPPEVRSITGAAGVNATLVSGVREVFACAPGGGNGTGGAAGGGSRRYVVNFGDLAPVITVRGQLTWRGALLLTGLRPTPLVIGTLQWPMSTGAAVRPDTSYNATANVVLFQDVELRTPLDTALFSAADIYMTRPCAPATSNQTNQTMQANQTTDDCAGVRPGPGALLNITRYDVFLYDFTFWFDMYVRTVYPATAAGISWIPRATWVYKDVLLTWRPPGWVGGWSSPPPPAPPSPPPAPPSPPPAPPAPPAPPPRPPAPPLKHVAGQWRRGAWRLPTRPPSLPPPRRGAGSSGGRGSVPPPATRRPSKQRT</sequence>
<feature type="transmembrane region" description="Helical" evidence="2">
    <location>
        <begin position="72"/>
        <end position="93"/>
    </location>
</feature>
<keyword evidence="2" id="KW-0812">Transmembrane</keyword>
<comment type="caution">
    <text evidence="3">The sequence shown here is derived from an EMBL/GenBank/DDBJ whole genome shotgun (WGS) entry which is preliminary data.</text>
</comment>
<dbReference type="Gene3D" id="1.20.1250.20">
    <property type="entry name" value="MFS general substrate transporter like domains"/>
    <property type="match status" value="2"/>
</dbReference>
<feature type="transmembrane region" description="Helical" evidence="2">
    <location>
        <begin position="195"/>
        <end position="213"/>
    </location>
</feature>
<feature type="compositionally biased region" description="Low complexity" evidence="1">
    <location>
        <begin position="643"/>
        <end position="664"/>
    </location>
</feature>
<dbReference type="PANTHER" id="PTHR23534:SF1">
    <property type="entry name" value="MAJOR FACILITATOR SUPERFAMILY PROTEIN"/>
    <property type="match status" value="1"/>
</dbReference>
<dbReference type="InterPro" id="IPR036259">
    <property type="entry name" value="MFS_trans_sf"/>
</dbReference>
<feature type="transmembrane region" description="Helical" evidence="2">
    <location>
        <begin position="394"/>
        <end position="418"/>
    </location>
</feature>
<organism evidence="3 4">
    <name type="scientific">Chlamydomonas incerta</name>
    <dbReference type="NCBI Taxonomy" id="51695"/>
    <lineage>
        <taxon>Eukaryota</taxon>
        <taxon>Viridiplantae</taxon>
        <taxon>Chlorophyta</taxon>
        <taxon>core chlorophytes</taxon>
        <taxon>Chlorophyceae</taxon>
        <taxon>CS clade</taxon>
        <taxon>Chlamydomonadales</taxon>
        <taxon>Chlamydomonadaceae</taxon>
        <taxon>Chlamydomonas</taxon>
    </lineage>
</organism>
<evidence type="ECO:0000313" key="3">
    <source>
        <dbReference type="EMBL" id="KAG2443380.1"/>
    </source>
</evidence>
<dbReference type="PANTHER" id="PTHR23534">
    <property type="entry name" value="MFS PERMEASE"/>
    <property type="match status" value="1"/>
</dbReference>
<feature type="compositionally biased region" description="Polar residues" evidence="1">
    <location>
        <begin position="665"/>
        <end position="676"/>
    </location>
</feature>
<dbReference type="Pfam" id="PF07690">
    <property type="entry name" value="MFS_1"/>
    <property type="match status" value="2"/>
</dbReference>
<feature type="region of interest" description="Disordered" evidence="1">
    <location>
        <begin position="1"/>
        <end position="37"/>
    </location>
</feature>
<evidence type="ECO:0000313" key="4">
    <source>
        <dbReference type="Proteomes" id="UP000650467"/>
    </source>
</evidence>
<feature type="compositionally biased region" description="Basic and acidic residues" evidence="1">
    <location>
        <begin position="1"/>
        <end position="13"/>
    </location>
</feature>
<protein>
    <recommendedName>
        <fullName evidence="5">Major facilitator superfamily (MFS) profile domain-containing protein</fullName>
    </recommendedName>
</protein>
<name>A0A835W8C2_CHLIN</name>
<feature type="compositionally biased region" description="Pro residues" evidence="1">
    <location>
        <begin position="1143"/>
        <end position="1177"/>
    </location>
</feature>
<dbReference type="OrthoDB" id="6612291at2759"/>
<dbReference type="InterPro" id="IPR011701">
    <property type="entry name" value="MFS"/>
</dbReference>
<dbReference type="AlphaFoldDB" id="A0A835W8C2"/>
<feature type="compositionally biased region" description="Pro residues" evidence="1">
    <location>
        <begin position="1194"/>
        <end position="1203"/>
    </location>
</feature>
<proteinExistence type="predicted"/>
<evidence type="ECO:0000256" key="2">
    <source>
        <dbReference type="SAM" id="Phobius"/>
    </source>
</evidence>
<reference evidence="3" key="1">
    <citation type="journal article" date="2020" name="bioRxiv">
        <title>Comparative genomics of Chlamydomonas.</title>
        <authorList>
            <person name="Craig R.J."/>
            <person name="Hasan A.R."/>
            <person name="Ness R.W."/>
            <person name="Keightley P.D."/>
        </authorList>
    </citation>
    <scope>NUCLEOTIDE SEQUENCE</scope>
    <source>
        <strain evidence="3">SAG 7.73</strain>
    </source>
</reference>
<feature type="transmembrane region" description="Helical" evidence="2">
    <location>
        <begin position="464"/>
        <end position="482"/>
    </location>
</feature>
<feature type="transmembrane region" description="Helical" evidence="2">
    <location>
        <begin position="139"/>
        <end position="157"/>
    </location>
</feature>
<dbReference type="Proteomes" id="UP000650467">
    <property type="component" value="Unassembled WGS sequence"/>
</dbReference>